<proteinExistence type="predicted"/>
<dbReference type="Pfam" id="PF01430">
    <property type="entry name" value="HSP33"/>
    <property type="match status" value="1"/>
</dbReference>
<feature type="non-terminal residue" evidence="1">
    <location>
        <position position="120"/>
    </location>
</feature>
<dbReference type="GO" id="GO:0044183">
    <property type="term" value="F:protein folding chaperone"/>
    <property type="evidence" value="ECO:0007669"/>
    <property type="project" value="TreeGrafter"/>
</dbReference>
<dbReference type="PANTHER" id="PTHR30111">
    <property type="entry name" value="33 KDA CHAPERONIN"/>
    <property type="match status" value="1"/>
</dbReference>
<dbReference type="InterPro" id="IPR000397">
    <property type="entry name" value="Heat_shock_Hsp33"/>
</dbReference>
<organism evidence="1">
    <name type="scientific">marine metagenome</name>
    <dbReference type="NCBI Taxonomy" id="408172"/>
    <lineage>
        <taxon>unclassified sequences</taxon>
        <taxon>metagenomes</taxon>
        <taxon>ecological metagenomes</taxon>
    </lineage>
</organism>
<dbReference type="AlphaFoldDB" id="A0A382BI04"/>
<reference evidence="1" key="1">
    <citation type="submission" date="2018-05" db="EMBL/GenBank/DDBJ databases">
        <authorList>
            <person name="Lanie J.A."/>
            <person name="Ng W.-L."/>
            <person name="Kazmierczak K.M."/>
            <person name="Andrzejewski T.M."/>
            <person name="Davidsen T.M."/>
            <person name="Wayne K.J."/>
            <person name="Tettelin H."/>
            <person name="Glass J.I."/>
            <person name="Rusch D."/>
            <person name="Podicherti R."/>
            <person name="Tsui H.-C.T."/>
            <person name="Winkler M.E."/>
        </authorList>
    </citation>
    <scope>NUCLEOTIDE SEQUENCE</scope>
</reference>
<gene>
    <name evidence="1" type="ORF">METZ01_LOCUS165687</name>
</gene>
<dbReference type="GO" id="GO:0051082">
    <property type="term" value="F:unfolded protein binding"/>
    <property type="evidence" value="ECO:0007669"/>
    <property type="project" value="InterPro"/>
</dbReference>
<dbReference type="PANTHER" id="PTHR30111:SF1">
    <property type="entry name" value="33 KDA CHAPERONIN"/>
    <property type="match status" value="1"/>
</dbReference>
<sequence>MVTPLAAPNDFVRTFRLDKAGVRGRQVRLGNALNTVLVQHDYPAPVSHLLGELIALSTLLASTIKYDGVFTIQTRGDGPLSMTVADVTNAGKLRGYADFDPDAVTAALGGKEEVSVPRLL</sequence>
<dbReference type="SUPFAM" id="SSF64397">
    <property type="entry name" value="Hsp33 domain"/>
    <property type="match status" value="1"/>
</dbReference>
<evidence type="ECO:0008006" key="2">
    <source>
        <dbReference type="Google" id="ProtNLM"/>
    </source>
</evidence>
<dbReference type="Gene3D" id="3.55.30.10">
    <property type="entry name" value="Hsp33 domain"/>
    <property type="match status" value="1"/>
</dbReference>
<protein>
    <recommendedName>
        <fullName evidence="2">Molecular chaperone Hsp33</fullName>
    </recommendedName>
</protein>
<name>A0A382BI04_9ZZZZ</name>
<dbReference type="EMBL" id="UINC01029690">
    <property type="protein sequence ID" value="SVB12833.1"/>
    <property type="molecule type" value="Genomic_DNA"/>
</dbReference>
<evidence type="ECO:0000313" key="1">
    <source>
        <dbReference type="EMBL" id="SVB12833.1"/>
    </source>
</evidence>
<accession>A0A382BI04</accession>
<dbReference type="GO" id="GO:0005737">
    <property type="term" value="C:cytoplasm"/>
    <property type="evidence" value="ECO:0007669"/>
    <property type="project" value="InterPro"/>
</dbReference>
<dbReference type="InterPro" id="IPR016153">
    <property type="entry name" value="Heat_shock_Hsp33_N"/>
</dbReference>
<dbReference type="GO" id="GO:0042026">
    <property type="term" value="P:protein refolding"/>
    <property type="evidence" value="ECO:0007669"/>
    <property type="project" value="TreeGrafter"/>
</dbReference>